<keyword evidence="7 11" id="KW-0067">ATP-binding</keyword>
<dbReference type="InterPro" id="IPR003593">
    <property type="entry name" value="AAA+_ATPase"/>
</dbReference>
<dbReference type="CDD" id="cd03215">
    <property type="entry name" value="ABC_Carb_Monos_II"/>
    <property type="match status" value="1"/>
</dbReference>
<name>A0A414K4B8_9FIRM</name>
<dbReference type="InterPro" id="IPR027417">
    <property type="entry name" value="P-loop_NTPase"/>
</dbReference>
<evidence type="ECO:0000313" key="11">
    <source>
        <dbReference type="EMBL" id="RHE68464.1"/>
    </source>
</evidence>
<evidence type="ECO:0000256" key="9">
    <source>
        <dbReference type="ARBA" id="ARBA00023136"/>
    </source>
</evidence>
<keyword evidence="2" id="KW-0813">Transport</keyword>
<dbReference type="EMBL" id="QSKO01000060">
    <property type="protein sequence ID" value="RHE68464.1"/>
    <property type="molecule type" value="Genomic_DNA"/>
</dbReference>
<proteinExistence type="predicted"/>
<dbReference type="Pfam" id="PF00005">
    <property type="entry name" value="ABC_tran"/>
    <property type="match status" value="2"/>
</dbReference>
<dbReference type="GO" id="GO:0016887">
    <property type="term" value="F:ATP hydrolysis activity"/>
    <property type="evidence" value="ECO:0007669"/>
    <property type="project" value="InterPro"/>
</dbReference>
<feature type="domain" description="ABC transporter" evidence="10">
    <location>
        <begin position="6"/>
        <end position="241"/>
    </location>
</feature>
<dbReference type="CDD" id="cd03216">
    <property type="entry name" value="ABC_Carb_Monos_I"/>
    <property type="match status" value="1"/>
</dbReference>
<evidence type="ECO:0000313" key="12">
    <source>
        <dbReference type="Proteomes" id="UP000283928"/>
    </source>
</evidence>
<dbReference type="InterPro" id="IPR003439">
    <property type="entry name" value="ABC_transporter-like_ATP-bd"/>
</dbReference>
<evidence type="ECO:0000256" key="7">
    <source>
        <dbReference type="ARBA" id="ARBA00022840"/>
    </source>
</evidence>
<evidence type="ECO:0000256" key="6">
    <source>
        <dbReference type="ARBA" id="ARBA00022741"/>
    </source>
</evidence>
<dbReference type="PROSITE" id="PS50893">
    <property type="entry name" value="ABC_TRANSPORTER_2"/>
    <property type="match status" value="2"/>
</dbReference>
<dbReference type="AlphaFoldDB" id="A0A414K4B8"/>
<evidence type="ECO:0000256" key="1">
    <source>
        <dbReference type="ARBA" id="ARBA00004202"/>
    </source>
</evidence>
<dbReference type="PANTHER" id="PTHR43790">
    <property type="entry name" value="CARBOHYDRATE TRANSPORT ATP-BINDING PROTEIN MG119-RELATED"/>
    <property type="match status" value="1"/>
</dbReference>
<keyword evidence="5" id="KW-0677">Repeat</keyword>
<feature type="domain" description="ABC transporter" evidence="10">
    <location>
        <begin position="252"/>
        <end position="494"/>
    </location>
</feature>
<keyword evidence="3" id="KW-1003">Cell membrane</keyword>
<gene>
    <name evidence="11" type="ORF">DW723_18030</name>
</gene>
<evidence type="ECO:0000256" key="2">
    <source>
        <dbReference type="ARBA" id="ARBA00022448"/>
    </source>
</evidence>
<keyword evidence="6" id="KW-0547">Nucleotide-binding</keyword>
<dbReference type="GO" id="GO:0005886">
    <property type="term" value="C:plasma membrane"/>
    <property type="evidence" value="ECO:0007669"/>
    <property type="project" value="UniProtKB-SubCell"/>
</dbReference>
<evidence type="ECO:0000256" key="4">
    <source>
        <dbReference type="ARBA" id="ARBA00022597"/>
    </source>
</evidence>
<sequence length="494" mass="54894">MGKKILCLNGITKKYPGVIALQNVSLSFDEGEVHAIAGENGAGKSTFIKIITGAIQATSGTIQFEGQEIKNNTPDKSLALGIAAIYQEFNLFPALSVAENIFHGRYPRKHGMIDKKKMYEEADKILESLGLDIKSDILVKNLSVGYQQLVEIAKAVSRDTKLLIMDEPSAPLTENEVHHLFKIVDNLKKRKVTILYISHRMEEIFTICDRVSVFRDGQYIQTMKVCDTNVDELIRIMVNRELGNQYPSKNYKKGKKVLEIKNFNTSILKNVSLEAYEGEILGLAGLVGAGRTETVRALFGADKLISGEIYLHGKKVKISSPRDAIKYGIGLIPEDRKKQGVLLGLSIRHNISFANLNEIKKNNIISMSKDIKASKKYIEALEIKTPSEEQLAGLLSGGNQQKVVLAKWLFRNSDILIFDEPTRGIDVGAKQEIYKLMIELVAQGKVIIMISSDMPELIGMSDRIIVMHKGEIKGSLTRNDFSQETILSLASGIK</sequence>
<comment type="subcellular location">
    <subcellularLocation>
        <location evidence="1">Cell membrane</location>
        <topology evidence="1">Peripheral membrane protein</topology>
    </subcellularLocation>
</comment>
<evidence type="ECO:0000256" key="8">
    <source>
        <dbReference type="ARBA" id="ARBA00022967"/>
    </source>
</evidence>
<organism evidence="11 12">
    <name type="scientific">Blautia obeum</name>
    <dbReference type="NCBI Taxonomy" id="40520"/>
    <lineage>
        <taxon>Bacteria</taxon>
        <taxon>Bacillati</taxon>
        <taxon>Bacillota</taxon>
        <taxon>Clostridia</taxon>
        <taxon>Lachnospirales</taxon>
        <taxon>Lachnospiraceae</taxon>
        <taxon>Blautia</taxon>
    </lineage>
</organism>
<dbReference type="InterPro" id="IPR017871">
    <property type="entry name" value="ABC_transporter-like_CS"/>
</dbReference>
<comment type="caution">
    <text evidence="11">The sequence shown here is derived from an EMBL/GenBank/DDBJ whole genome shotgun (WGS) entry which is preliminary data.</text>
</comment>
<accession>A0A414K4B8</accession>
<dbReference type="RefSeq" id="WP_151190502.1">
    <property type="nucleotide sequence ID" value="NZ_JAAIPQ010000033.1"/>
</dbReference>
<dbReference type="Gene3D" id="3.40.50.300">
    <property type="entry name" value="P-loop containing nucleotide triphosphate hydrolases"/>
    <property type="match status" value="2"/>
</dbReference>
<keyword evidence="4" id="KW-0762">Sugar transport</keyword>
<evidence type="ECO:0000256" key="5">
    <source>
        <dbReference type="ARBA" id="ARBA00022737"/>
    </source>
</evidence>
<keyword evidence="8" id="KW-1278">Translocase</keyword>
<dbReference type="FunFam" id="3.40.50.300:FF:000127">
    <property type="entry name" value="Ribose import ATP-binding protein RbsA"/>
    <property type="match status" value="1"/>
</dbReference>
<dbReference type="GO" id="GO:0005524">
    <property type="term" value="F:ATP binding"/>
    <property type="evidence" value="ECO:0007669"/>
    <property type="project" value="UniProtKB-KW"/>
</dbReference>
<keyword evidence="9" id="KW-0472">Membrane</keyword>
<dbReference type="Proteomes" id="UP000283928">
    <property type="component" value="Unassembled WGS sequence"/>
</dbReference>
<dbReference type="PROSITE" id="PS00211">
    <property type="entry name" value="ABC_TRANSPORTER_1"/>
    <property type="match status" value="1"/>
</dbReference>
<reference evidence="11 12" key="1">
    <citation type="submission" date="2018-08" db="EMBL/GenBank/DDBJ databases">
        <title>A genome reference for cultivated species of the human gut microbiota.</title>
        <authorList>
            <person name="Zou Y."/>
            <person name="Xue W."/>
            <person name="Luo G."/>
        </authorList>
    </citation>
    <scope>NUCLEOTIDE SEQUENCE [LARGE SCALE GENOMIC DNA]</scope>
    <source>
        <strain evidence="11 12">AM27-32LB</strain>
    </source>
</reference>
<protein>
    <submittedName>
        <fullName evidence="11">Sugar ABC transporter ATP-binding protein</fullName>
    </submittedName>
</protein>
<dbReference type="InterPro" id="IPR050107">
    <property type="entry name" value="ABC_carbohydrate_import_ATPase"/>
</dbReference>
<dbReference type="PANTHER" id="PTHR43790:SF3">
    <property type="entry name" value="D-ALLOSE IMPORT ATP-BINDING PROTEIN ALSA-RELATED"/>
    <property type="match status" value="1"/>
</dbReference>
<dbReference type="SMART" id="SM00382">
    <property type="entry name" value="AAA"/>
    <property type="match status" value="2"/>
</dbReference>
<evidence type="ECO:0000259" key="10">
    <source>
        <dbReference type="PROSITE" id="PS50893"/>
    </source>
</evidence>
<evidence type="ECO:0000256" key="3">
    <source>
        <dbReference type="ARBA" id="ARBA00022475"/>
    </source>
</evidence>
<dbReference type="SUPFAM" id="SSF52540">
    <property type="entry name" value="P-loop containing nucleoside triphosphate hydrolases"/>
    <property type="match status" value="2"/>
</dbReference>